<dbReference type="AlphaFoldDB" id="B7PHM4"/>
<dbReference type="InterPro" id="IPR011042">
    <property type="entry name" value="6-blade_b-propeller_TolB-like"/>
</dbReference>
<dbReference type="EMBL" id="ABJB010803450">
    <property type="status" value="NOT_ANNOTATED_CDS"/>
    <property type="molecule type" value="Genomic_DNA"/>
</dbReference>
<dbReference type="VEuPathDB" id="VectorBase:ISCI003816"/>
<gene>
    <name evidence="1" type="ORF">IscW_ISCW003816</name>
</gene>
<dbReference type="STRING" id="6945.B7PHM4"/>
<dbReference type="SUPFAM" id="SSF63829">
    <property type="entry name" value="Calcium-dependent phosphotriesterase"/>
    <property type="match status" value="1"/>
</dbReference>
<proteinExistence type="evidence at protein level"/>
<keyword evidence="3" id="KW-1185">Reference proteome</keyword>
<reference evidence="1 3" key="1">
    <citation type="submission" date="2008-03" db="EMBL/GenBank/DDBJ databases">
        <title>Annotation of Ixodes scapularis.</title>
        <authorList>
            <consortium name="Ixodes scapularis Genome Project Consortium"/>
            <person name="Caler E."/>
            <person name="Hannick L.I."/>
            <person name="Bidwell S."/>
            <person name="Joardar V."/>
            <person name="Thiagarajan M."/>
            <person name="Amedeo P."/>
            <person name="Galinsky K.J."/>
            <person name="Schobel S."/>
            <person name="Inman J."/>
            <person name="Hostetler J."/>
            <person name="Miller J."/>
            <person name="Hammond M."/>
            <person name="Megy K."/>
            <person name="Lawson D."/>
            <person name="Kodira C."/>
            <person name="Sutton G."/>
            <person name="Meyer J."/>
            <person name="Hill C.A."/>
            <person name="Birren B."/>
            <person name="Nene V."/>
            <person name="Collins F."/>
            <person name="Alarcon-Chaidez F."/>
            <person name="Wikel S."/>
            <person name="Strausberg R."/>
        </authorList>
    </citation>
    <scope>NUCLEOTIDE SEQUENCE [LARGE SCALE GENOMIC DNA]</scope>
    <source>
        <strain evidence="3">Wikel</strain>
        <strain evidence="1">Wikel colony</strain>
    </source>
</reference>
<name>B7PHM4_IXOSC</name>
<dbReference type="EMBL" id="ABJB010386047">
    <property type="status" value="NOT_ANNOTATED_CDS"/>
    <property type="molecule type" value="Genomic_DNA"/>
</dbReference>
<evidence type="ECO:0000313" key="3">
    <source>
        <dbReference type="Proteomes" id="UP000001555"/>
    </source>
</evidence>
<dbReference type="EnsemblMetazoa" id="ISCW003816-RA">
    <property type="protein sequence ID" value="ISCW003816-PA"/>
    <property type="gene ID" value="ISCW003816"/>
</dbReference>
<evidence type="ECO:0000313" key="2">
    <source>
        <dbReference type="EnsemblMetazoa" id="ISCW003816-PA"/>
    </source>
</evidence>
<accession>B7PHM4</accession>
<dbReference type="PANTHER" id="PTHR10426:SF88">
    <property type="entry name" value="ADIPOCYTE PLASMA MEMBRANE-ASSOCIATED PROTEIN HEMOMUCIN-RELATED"/>
    <property type="match status" value="1"/>
</dbReference>
<sequence length="275" mass="30573">EGLWEEEVCGRPLGMRFDKEGILYVVDAYYGLYAVNVNTGMHVNPVSFFERQKGKARTLKWLKSGSVQQTIFVPHLGLVIMKWGHPPQGRPSTCCRLARRSRASPRALLSIAALPAPARHHLGGARKGQTEVFADNLPGEPDNIRPSKSGGYWVAFATGRGNDSTNICDLVARYPLVKKATMRFVYLLGVAVKYAARFYPSPALKDLGAQLENGWVLYGSFPKYGLVVELDVGGRIVRSLHSPQPKIHMLSEVLEHEGHLYLGSYRNPYLGRVKL</sequence>
<dbReference type="Gene3D" id="2.120.10.30">
    <property type="entry name" value="TolB, C-terminal domain"/>
    <property type="match status" value="2"/>
</dbReference>
<dbReference type="EMBL" id="DS714314">
    <property type="protein sequence ID" value="EEC06096.1"/>
    <property type="molecule type" value="Genomic_DNA"/>
</dbReference>
<dbReference type="FunCoup" id="B7PHM4">
    <property type="interactions" value="664"/>
</dbReference>
<organism>
    <name type="scientific">Ixodes scapularis</name>
    <name type="common">Black-legged tick</name>
    <name type="synonym">Deer tick</name>
    <dbReference type="NCBI Taxonomy" id="6945"/>
    <lineage>
        <taxon>Eukaryota</taxon>
        <taxon>Metazoa</taxon>
        <taxon>Ecdysozoa</taxon>
        <taxon>Arthropoda</taxon>
        <taxon>Chelicerata</taxon>
        <taxon>Arachnida</taxon>
        <taxon>Acari</taxon>
        <taxon>Parasitiformes</taxon>
        <taxon>Ixodida</taxon>
        <taxon>Ixodoidea</taxon>
        <taxon>Ixodidae</taxon>
        <taxon>Ixodinae</taxon>
        <taxon>Ixodes</taxon>
    </lineage>
</organism>
<dbReference type="Proteomes" id="UP000001555">
    <property type="component" value="Unassembled WGS sequence"/>
</dbReference>
<reference evidence="2" key="2">
    <citation type="submission" date="2020-05" db="UniProtKB">
        <authorList>
            <consortium name="EnsemblMetazoa"/>
        </authorList>
    </citation>
    <scope>IDENTIFICATION</scope>
    <source>
        <strain evidence="2">wikel</strain>
    </source>
</reference>
<feature type="non-terminal residue" evidence="1">
    <location>
        <position position="1"/>
    </location>
</feature>
<dbReference type="PANTHER" id="PTHR10426">
    <property type="entry name" value="STRICTOSIDINE SYNTHASE-RELATED"/>
    <property type="match status" value="1"/>
</dbReference>
<keyword evidence="4" id="KW-1267">Proteomics identification</keyword>
<dbReference type="HOGENOM" id="CLU_1014009_0_0_1"/>
<evidence type="ECO:0000313" key="1">
    <source>
        <dbReference type="EMBL" id="EEC06096.1"/>
    </source>
</evidence>
<dbReference type="OrthoDB" id="5307922at2759"/>
<dbReference type="EMBL" id="ABJB010574309">
    <property type="status" value="NOT_ANNOTATED_CDS"/>
    <property type="molecule type" value="Genomic_DNA"/>
</dbReference>
<evidence type="ECO:0007829" key="4">
    <source>
        <dbReference type="PeptideAtlas" id="B7PHM4"/>
    </source>
</evidence>
<dbReference type="GO" id="GO:0016787">
    <property type="term" value="F:hydrolase activity"/>
    <property type="evidence" value="ECO:0000318"/>
    <property type="project" value="GO_Central"/>
</dbReference>
<dbReference type="EC" id="4.3.3.2" evidence="1"/>
<dbReference type="GO" id="GO:0016829">
    <property type="term" value="F:lyase activity"/>
    <property type="evidence" value="ECO:0007669"/>
    <property type="project" value="UniProtKB-KW"/>
</dbReference>
<keyword evidence="1" id="KW-0456">Lyase</keyword>
<dbReference type="PaxDb" id="6945-B7PHM4"/>
<dbReference type="VEuPathDB" id="VectorBase:ISCP_016822"/>
<dbReference type="VEuPathDB" id="VectorBase:ISCW003816"/>
<protein>
    <submittedName>
        <fullName evidence="1 2">Adipocyte plasma membrane-associated protein, putative</fullName>
        <ecNumber evidence="1">4.3.3.2</ecNumber>
    </submittedName>
</protein>